<name>A0A9X3WAR8_9BACI</name>
<keyword evidence="4" id="KW-1185">Reference proteome</keyword>
<dbReference type="EMBL" id="JAMQKC010000001">
    <property type="protein sequence ID" value="MDC3415347.1"/>
    <property type="molecule type" value="Genomic_DNA"/>
</dbReference>
<gene>
    <name evidence="3" type="ORF">NC799_00265</name>
</gene>
<keyword evidence="1" id="KW-0472">Membrane</keyword>
<accession>A0A9X3WAR8</accession>
<evidence type="ECO:0000259" key="2">
    <source>
        <dbReference type="Pfam" id="PF17881"/>
    </source>
</evidence>
<dbReference type="InterPro" id="IPR046350">
    <property type="entry name" value="Cystatin_sf"/>
</dbReference>
<keyword evidence="1" id="KW-0812">Transmembrane</keyword>
<evidence type="ECO:0000313" key="3">
    <source>
        <dbReference type="EMBL" id="MDC3415347.1"/>
    </source>
</evidence>
<evidence type="ECO:0000313" key="4">
    <source>
        <dbReference type="Proteomes" id="UP001145069"/>
    </source>
</evidence>
<proteinExistence type="predicted"/>
<keyword evidence="1" id="KW-1133">Transmembrane helix</keyword>
<feature type="domain" description="Cell wall elongation regulator TseB-like" evidence="2">
    <location>
        <begin position="49"/>
        <end position="93"/>
    </location>
</feature>
<reference evidence="3" key="1">
    <citation type="submission" date="2022-06" db="EMBL/GenBank/DDBJ databases">
        <title>Aquibacillus sp. a new bacterium isolated from soil saline samples.</title>
        <authorList>
            <person name="Galisteo C."/>
            <person name="De La Haba R."/>
            <person name="Sanchez-Porro C."/>
            <person name="Ventosa A."/>
        </authorList>
    </citation>
    <scope>NUCLEOTIDE SEQUENCE</scope>
    <source>
        <strain evidence="3">3ASR75-54</strain>
    </source>
</reference>
<dbReference type="Gene3D" id="3.10.450.40">
    <property type="match status" value="2"/>
</dbReference>
<dbReference type="Pfam" id="PF17881">
    <property type="entry name" value="TseB"/>
    <property type="match status" value="1"/>
</dbReference>
<feature type="transmembrane region" description="Helical" evidence="1">
    <location>
        <begin position="13"/>
        <end position="36"/>
    </location>
</feature>
<sequence length="178" mass="20472">MKKLSLPFTVPNWVIWTFVGFALIVIGILAYSIFLYNGILSGKEEGYTEAEARAINETDMTTVNQVLRYHGDTFYYVVEGITSDDEQAIAFVPAQASDDSSAIRFFVVEDMVDEQAIKSNWQSSCQNCEFISINPAVEQSTLLWEIKYIDDNDRYVFAYYSFKDGSEYEQFKLRQSLY</sequence>
<dbReference type="SUPFAM" id="SSF54403">
    <property type="entry name" value="Cystatin/monellin"/>
    <property type="match status" value="2"/>
</dbReference>
<dbReference type="Proteomes" id="UP001145069">
    <property type="component" value="Unassembled WGS sequence"/>
</dbReference>
<protein>
    <submittedName>
        <fullName evidence="3">DUF5590 domain-containing protein</fullName>
    </submittedName>
</protein>
<comment type="caution">
    <text evidence="3">The sequence shown here is derived from an EMBL/GenBank/DDBJ whole genome shotgun (WGS) entry which is preliminary data.</text>
</comment>
<dbReference type="RefSeq" id="WP_272444316.1">
    <property type="nucleotide sequence ID" value="NZ_JAMQKC010000001.1"/>
</dbReference>
<dbReference type="AlphaFoldDB" id="A0A9X3WAR8"/>
<organism evidence="3 4">
    <name type="scientific">Aquibacillus salsiterrae</name>
    <dbReference type="NCBI Taxonomy" id="2950439"/>
    <lineage>
        <taxon>Bacteria</taxon>
        <taxon>Bacillati</taxon>
        <taxon>Bacillota</taxon>
        <taxon>Bacilli</taxon>
        <taxon>Bacillales</taxon>
        <taxon>Bacillaceae</taxon>
        <taxon>Aquibacillus</taxon>
    </lineage>
</organism>
<evidence type="ECO:0000256" key="1">
    <source>
        <dbReference type="SAM" id="Phobius"/>
    </source>
</evidence>
<dbReference type="InterPro" id="IPR041401">
    <property type="entry name" value="TseB-like_dom"/>
</dbReference>